<evidence type="ECO:0000256" key="1">
    <source>
        <dbReference type="ARBA" id="ARBA00001933"/>
    </source>
</evidence>
<dbReference type="SUPFAM" id="SSF53686">
    <property type="entry name" value="Tryptophan synthase beta subunit-like PLP-dependent enzymes"/>
    <property type="match status" value="1"/>
</dbReference>
<accession>A0ABT2NLJ1</accession>
<reference evidence="6" key="1">
    <citation type="submission" date="2023-07" db="EMBL/GenBank/DDBJ databases">
        <title>Defluviimonas sediminis sp. nov., isolated from mangrove sediment.</title>
        <authorList>
            <person name="Liu L."/>
            <person name="Li J."/>
            <person name="Huang Y."/>
            <person name="Pan J."/>
            <person name="Li M."/>
        </authorList>
    </citation>
    <scope>NUCLEOTIDE SEQUENCE [LARGE SCALE GENOMIC DNA]</scope>
    <source>
        <strain evidence="6">FT324</strain>
    </source>
</reference>
<evidence type="ECO:0000256" key="2">
    <source>
        <dbReference type="ARBA" id="ARBA00022898"/>
    </source>
</evidence>
<dbReference type="Gene3D" id="3.40.50.1100">
    <property type="match status" value="2"/>
</dbReference>
<evidence type="ECO:0000313" key="5">
    <source>
        <dbReference type="EMBL" id="MCT8329783.1"/>
    </source>
</evidence>
<dbReference type="PANTHER" id="PTHR48078:SF6">
    <property type="entry name" value="L-THREONINE DEHYDRATASE CATABOLIC TDCB"/>
    <property type="match status" value="1"/>
</dbReference>
<name>A0ABT2NLJ1_9RHOB</name>
<evidence type="ECO:0000256" key="3">
    <source>
        <dbReference type="ARBA" id="ARBA00023239"/>
    </source>
</evidence>
<protein>
    <submittedName>
        <fullName evidence="5">Pyridoxal-phosphate dependent enzyme</fullName>
    </submittedName>
</protein>
<dbReference type="EMBL" id="JAOCQF010000001">
    <property type="protein sequence ID" value="MCT8329783.1"/>
    <property type="molecule type" value="Genomic_DNA"/>
</dbReference>
<keyword evidence="2" id="KW-0663">Pyridoxal phosphate</keyword>
<dbReference type="InterPro" id="IPR050147">
    <property type="entry name" value="Ser/Thr_Dehydratase"/>
</dbReference>
<sequence length="339" mass="34177">MTAPAQPLPRIPSPAELAEAFAATGRVTVRTPLISSPALAEAAGATRAFVKAECLQTAGSFKIRGATWRLTRLSPEERRAGVVAYSSGNFAQGLAAAGRAEGVPVTIVMPVDAPDAKRRATEAMGARVVLSHHGDRPREEAASALAREIASAEGLVLLHPFDDPAIVAGQAGAALEALEQLAELGARADVVACPVGGGGLIGGVSLAFRAADPDVRLIAVEPAGYDAMGQSLAAGARRRVASGTATICDALQATEPGAAPFAAARHAGVTGLAVGDDEVRCAMLFAFERLKIVVEPSGAVALAAALAGRLPVAGKNLLVFATGGNVAFEGFAALVGEKG</sequence>
<dbReference type="RefSeq" id="WP_261495270.1">
    <property type="nucleotide sequence ID" value="NZ_JAOCQF010000001.1"/>
</dbReference>
<dbReference type="InterPro" id="IPR001926">
    <property type="entry name" value="TrpB-like_PALP"/>
</dbReference>
<keyword evidence="3" id="KW-0456">Lyase</keyword>
<comment type="caution">
    <text evidence="5">The sequence shown here is derived from an EMBL/GenBank/DDBJ whole genome shotgun (WGS) entry which is preliminary data.</text>
</comment>
<proteinExistence type="predicted"/>
<organism evidence="5 6">
    <name type="scientific">Albidovulum sediminis</name>
    <dbReference type="NCBI Taxonomy" id="3066345"/>
    <lineage>
        <taxon>Bacteria</taxon>
        <taxon>Pseudomonadati</taxon>
        <taxon>Pseudomonadota</taxon>
        <taxon>Alphaproteobacteria</taxon>
        <taxon>Rhodobacterales</taxon>
        <taxon>Paracoccaceae</taxon>
        <taxon>Albidovulum</taxon>
    </lineage>
</organism>
<evidence type="ECO:0000313" key="6">
    <source>
        <dbReference type="Proteomes" id="UP001205601"/>
    </source>
</evidence>
<dbReference type="Proteomes" id="UP001205601">
    <property type="component" value="Unassembled WGS sequence"/>
</dbReference>
<keyword evidence="6" id="KW-1185">Reference proteome</keyword>
<dbReference type="InterPro" id="IPR036052">
    <property type="entry name" value="TrpB-like_PALP_sf"/>
</dbReference>
<gene>
    <name evidence="5" type="ORF">N5I32_09685</name>
</gene>
<feature type="domain" description="Tryptophan synthase beta chain-like PALP" evidence="4">
    <location>
        <begin position="30"/>
        <end position="323"/>
    </location>
</feature>
<dbReference type="Pfam" id="PF00291">
    <property type="entry name" value="PALP"/>
    <property type="match status" value="1"/>
</dbReference>
<evidence type="ECO:0000259" key="4">
    <source>
        <dbReference type="Pfam" id="PF00291"/>
    </source>
</evidence>
<dbReference type="PANTHER" id="PTHR48078">
    <property type="entry name" value="THREONINE DEHYDRATASE, MITOCHONDRIAL-RELATED"/>
    <property type="match status" value="1"/>
</dbReference>
<comment type="cofactor">
    <cofactor evidence="1">
        <name>pyridoxal 5'-phosphate</name>
        <dbReference type="ChEBI" id="CHEBI:597326"/>
    </cofactor>
</comment>